<dbReference type="STRING" id="46223.SAMN05421852_105141"/>
<proteinExistence type="predicted"/>
<accession>A0A1I3P9H4</accession>
<gene>
    <name evidence="1" type="ORF">SAMN05421852_105141</name>
</gene>
<evidence type="ECO:0000313" key="1">
    <source>
        <dbReference type="EMBL" id="SFJ17977.1"/>
    </source>
</evidence>
<sequence>MPVKSLMYSRFYLHLQTQPEAEQVLKKYSKLLNEESARQFELQCEMFEKLGVKEPRKRSLYFSSVHVLQGGMLMISAYPQQFPIEEVKEQIIHEF</sequence>
<name>A0A1I3P9H4_9BACL</name>
<protein>
    <submittedName>
        <fullName evidence="1">Uncharacterized protein</fullName>
    </submittedName>
</protein>
<dbReference type="Proteomes" id="UP000199545">
    <property type="component" value="Unassembled WGS sequence"/>
</dbReference>
<keyword evidence="2" id="KW-1185">Reference proteome</keyword>
<dbReference type="EMBL" id="FORR01000005">
    <property type="protein sequence ID" value="SFJ17977.1"/>
    <property type="molecule type" value="Genomic_DNA"/>
</dbReference>
<evidence type="ECO:0000313" key="2">
    <source>
        <dbReference type="Proteomes" id="UP000199545"/>
    </source>
</evidence>
<organism evidence="1 2">
    <name type="scientific">Thermoflavimicrobium dichotomicum</name>
    <dbReference type="NCBI Taxonomy" id="46223"/>
    <lineage>
        <taxon>Bacteria</taxon>
        <taxon>Bacillati</taxon>
        <taxon>Bacillota</taxon>
        <taxon>Bacilli</taxon>
        <taxon>Bacillales</taxon>
        <taxon>Thermoactinomycetaceae</taxon>
        <taxon>Thermoflavimicrobium</taxon>
    </lineage>
</organism>
<reference evidence="1 2" key="1">
    <citation type="submission" date="2016-10" db="EMBL/GenBank/DDBJ databases">
        <authorList>
            <person name="de Groot N.N."/>
        </authorList>
    </citation>
    <scope>NUCLEOTIDE SEQUENCE [LARGE SCALE GENOMIC DNA]</scope>
    <source>
        <strain evidence="1 2">DSM 44778</strain>
    </source>
</reference>
<dbReference type="AlphaFoldDB" id="A0A1I3P9H4"/>